<dbReference type="Pfam" id="PF13489">
    <property type="entry name" value="Methyltransf_23"/>
    <property type="match status" value="1"/>
</dbReference>
<gene>
    <name evidence="1" type="primary">cmoM</name>
    <name evidence="2" type="ORF">GJQ55_10925</name>
</gene>
<dbReference type="PANTHER" id="PTHR43861:SF1">
    <property type="entry name" value="TRANS-ACONITATE 2-METHYLTRANSFERASE"/>
    <property type="match status" value="1"/>
</dbReference>
<dbReference type="KEGG" id="vcw:GJQ55_10925"/>
<keyword evidence="3" id="KW-1185">Reference proteome</keyword>
<dbReference type="PANTHER" id="PTHR43861">
    <property type="entry name" value="TRANS-ACONITATE 2-METHYLTRANSFERASE-RELATED"/>
    <property type="match status" value="1"/>
</dbReference>
<evidence type="ECO:0000313" key="3">
    <source>
        <dbReference type="Proteomes" id="UP000596074"/>
    </source>
</evidence>
<dbReference type="GO" id="GO:0006400">
    <property type="term" value="P:tRNA modification"/>
    <property type="evidence" value="ECO:0007669"/>
    <property type="project" value="UniProtKB-UniRule"/>
</dbReference>
<dbReference type="SUPFAM" id="SSF53335">
    <property type="entry name" value="S-adenosyl-L-methionine-dependent methyltransferases"/>
    <property type="match status" value="1"/>
</dbReference>
<dbReference type="EMBL" id="CP046056">
    <property type="protein sequence ID" value="QQD24951.1"/>
    <property type="molecule type" value="Genomic_DNA"/>
</dbReference>
<keyword evidence="1" id="KW-0949">S-adenosyl-L-methionine</keyword>
<accession>A0A9X7UZK0</accession>
<comment type="similarity">
    <text evidence="1">Belongs to the class I-like SAM-binding methyltransferase superfamily. CmoM family.</text>
</comment>
<dbReference type="Proteomes" id="UP000596074">
    <property type="component" value="Chromosome"/>
</dbReference>
<dbReference type="CDD" id="cd02440">
    <property type="entry name" value="AdoMet_MTases"/>
    <property type="match status" value="1"/>
</dbReference>
<dbReference type="Gene3D" id="3.40.50.150">
    <property type="entry name" value="Vaccinia Virus protein VP39"/>
    <property type="match status" value="1"/>
</dbReference>
<comment type="caution">
    <text evidence="1">Lacks conserved residue(s) required for the propagation of feature annotation.</text>
</comment>
<feature type="binding site" evidence="1">
    <location>
        <position position="30"/>
    </location>
    <ligand>
        <name>S-adenosyl-L-methionine</name>
        <dbReference type="ChEBI" id="CHEBI:59789"/>
    </ligand>
</feature>
<organism evidence="2 3">
    <name type="scientific">Venatoribacter cucullus</name>
    <dbReference type="NCBI Taxonomy" id="2661630"/>
    <lineage>
        <taxon>Bacteria</taxon>
        <taxon>Pseudomonadati</taxon>
        <taxon>Pseudomonadota</taxon>
        <taxon>Gammaproteobacteria</taxon>
        <taxon>Oceanospirillales</taxon>
        <taxon>Oceanospirillaceae</taxon>
        <taxon>Venatoribacter</taxon>
    </lineage>
</organism>
<feature type="binding site" evidence="1">
    <location>
        <position position="75"/>
    </location>
    <ligand>
        <name>S-adenosyl-L-methionine</name>
        <dbReference type="ChEBI" id="CHEBI:59789"/>
    </ligand>
</feature>
<dbReference type="RefSeq" id="WP_228345014.1">
    <property type="nucleotide sequence ID" value="NZ_CP046056.1"/>
</dbReference>
<dbReference type="EC" id="2.1.1.-" evidence="1"/>
<comment type="function">
    <text evidence="1">Catalyzes the methylation of 5-carboxymethoxyuridine (cmo5U) to form 5-methoxycarbonylmethoxyuridine (mcmo5U) at position 34 in tRNAs.</text>
</comment>
<reference evidence="2 3" key="1">
    <citation type="submission" date="2019-11" db="EMBL/GenBank/DDBJ databases">
        <title>Venatorbacter sp. nov. a predator of Campylobacter and other Gram-negative bacteria.</title>
        <authorList>
            <person name="Saeedi A."/>
            <person name="Cummings N.J."/>
            <person name="Connerton I.F."/>
            <person name="Connerton P.L."/>
        </authorList>
    </citation>
    <scope>NUCLEOTIDE SEQUENCE [LARGE SCALE GENOMIC DNA]</scope>
    <source>
        <strain evidence="2">XL5</strain>
    </source>
</reference>
<dbReference type="InterPro" id="IPR029063">
    <property type="entry name" value="SAM-dependent_MTases_sf"/>
</dbReference>
<sequence>MKPTVPDRNFDDLASRFARTIYATPRGRIRLAALAQDFAELSIPLAQARVLDIGGGQGQFALQLAKQGAMVDLCDISAEMLRLAQDQFAAAGQPLNSRHCGLQQAADYFPATYDIVLNHAVLEWLEEPLAALPILAQQVKPGGWLSLMFYNRDGHIWRQLMNGGFTDPLRTNTRLRDEGNAPQHPLNPDLIEQQLNALGFSVQRWRGIRCIYDHLAQKIRDREGEEAVTRADLEYGTREPFRRLGRYVHFLAQNKS</sequence>
<comment type="catalytic activity">
    <reaction evidence="1">
        <text>5-carboxymethoxyuridine(34) in tRNA + S-adenosyl-L-methionine = 5-methoxycarbonylmethoxyuridine(34) in tRNA + S-adenosyl-L-homocysteine</text>
        <dbReference type="Rhea" id="RHEA:54080"/>
        <dbReference type="Rhea" id="RHEA-COMP:13383"/>
        <dbReference type="Rhea" id="RHEA-COMP:13781"/>
        <dbReference type="ChEBI" id="CHEBI:57856"/>
        <dbReference type="ChEBI" id="CHEBI:59789"/>
        <dbReference type="ChEBI" id="CHEBI:136879"/>
        <dbReference type="ChEBI" id="CHEBI:138053"/>
    </reaction>
</comment>
<name>A0A9X7UZK0_9GAMM</name>
<evidence type="ECO:0000313" key="2">
    <source>
        <dbReference type="EMBL" id="QQD24951.1"/>
    </source>
</evidence>
<feature type="binding site" evidence="1">
    <location>
        <position position="119"/>
    </location>
    <ligand>
        <name>S-adenosyl-L-methionine</name>
        <dbReference type="ChEBI" id="CHEBI:59789"/>
    </ligand>
</feature>
<keyword evidence="1 2" id="KW-0489">Methyltransferase</keyword>
<dbReference type="GO" id="GO:0032259">
    <property type="term" value="P:methylation"/>
    <property type="evidence" value="ECO:0007669"/>
    <property type="project" value="UniProtKB-KW"/>
</dbReference>
<dbReference type="AlphaFoldDB" id="A0A9X7UZK0"/>
<dbReference type="HAMAP" id="MF_02057">
    <property type="entry name" value="tRNA_methyltr_CmoM"/>
    <property type="match status" value="1"/>
</dbReference>
<dbReference type="GO" id="GO:0097697">
    <property type="term" value="F:tRNA (5-carboxymethoxyuridine(34)-5-O)-methyltransferase activity"/>
    <property type="evidence" value="ECO:0007669"/>
    <property type="project" value="UniProtKB-UniRule"/>
</dbReference>
<keyword evidence="1" id="KW-0819">tRNA processing</keyword>
<keyword evidence="1" id="KW-0808">Transferase</keyword>
<protein>
    <recommendedName>
        <fullName evidence="1">tRNA 5-carboxymethoxyuridine methyltransferase</fullName>
        <ecNumber evidence="1">2.1.1.-</ecNumber>
    </recommendedName>
    <alternativeName>
        <fullName evidence="1">cmo5U methyltransferase</fullName>
    </alternativeName>
</protein>
<dbReference type="InterPro" id="IPR033664">
    <property type="entry name" value="Cmo5U_methylTrfase"/>
</dbReference>
<proteinExistence type="inferred from homology"/>
<feature type="binding site" evidence="1">
    <location>
        <begin position="54"/>
        <end position="55"/>
    </location>
    <ligand>
        <name>S-adenosyl-L-methionine</name>
        <dbReference type="ChEBI" id="CHEBI:59789"/>
    </ligand>
</feature>
<evidence type="ECO:0000256" key="1">
    <source>
        <dbReference type="HAMAP-Rule" id="MF_02057"/>
    </source>
</evidence>